<dbReference type="OrthoDB" id="9802516at2"/>
<dbReference type="PANTHER" id="PTHR34039">
    <property type="entry name" value="UPF0102 PROTEIN YRAN"/>
    <property type="match status" value="1"/>
</dbReference>
<dbReference type="AlphaFoldDB" id="A0A1M6NKU6"/>
<dbReference type="PANTHER" id="PTHR34039:SF1">
    <property type="entry name" value="UPF0102 PROTEIN YRAN"/>
    <property type="match status" value="1"/>
</dbReference>
<protein>
    <recommendedName>
        <fullName evidence="2">UPF0102 protein SAMN02745912_01766</fullName>
    </recommendedName>
</protein>
<evidence type="ECO:0000313" key="4">
    <source>
        <dbReference type="Proteomes" id="UP000184465"/>
    </source>
</evidence>
<organism evidence="3 4">
    <name type="scientific">Paramaledivibacter caminithermalis (strain DSM 15212 / CIP 107654 / DViRD3)</name>
    <name type="common">Clostridium caminithermale</name>
    <dbReference type="NCBI Taxonomy" id="1121301"/>
    <lineage>
        <taxon>Bacteria</taxon>
        <taxon>Bacillati</taxon>
        <taxon>Bacillota</taxon>
        <taxon>Clostridia</taxon>
        <taxon>Peptostreptococcales</taxon>
        <taxon>Caminicellaceae</taxon>
        <taxon>Paramaledivibacter</taxon>
    </lineage>
</organism>
<dbReference type="NCBIfam" id="NF009150">
    <property type="entry name" value="PRK12497.1-3"/>
    <property type="match status" value="1"/>
</dbReference>
<accession>A0A1M6NKU6</accession>
<dbReference type="SUPFAM" id="SSF52980">
    <property type="entry name" value="Restriction endonuclease-like"/>
    <property type="match status" value="1"/>
</dbReference>
<dbReference type="InterPro" id="IPR011335">
    <property type="entry name" value="Restrct_endonuc-II-like"/>
</dbReference>
<dbReference type="EMBL" id="FRAG01000017">
    <property type="protein sequence ID" value="SHJ96174.1"/>
    <property type="molecule type" value="Genomic_DNA"/>
</dbReference>
<gene>
    <name evidence="3" type="ORF">SAMN02745912_01766</name>
</gene>
<name>A0A1M6NKU6_PARC5</name>
<dbReference type="Pfam" id="PF02021">
    <property type="entry name" value="UPF0102"/>
    <property type="match status" value="1"/>
</dbReference>
<dbReference type="InterPro" id="IPR003509">
    <property type="entry name" value="UPF0102_YraN-like"/>
</dbReference>
<dbReference type="NCBIfam" id="TIGR00252">
    <property type="entry name" value="YraN family protein"/>
    <property type="match status" value="1"/>
</dbReference>
<dbReference type="CDD" id="cd20736">
    <property type="entry name" value="PoNe_Nuclease"/>
    <property type="match status" value="1"/>
</dbReference>
<comment type="similarity">
    <text evidence="1 2">Belongs to the UPF0102 family.</text>
</comment>
<keyword evidence="3" id="KW-0540">Nuclease</keyword>
<keyword evidence="3" id="KW-0378">Hydrolase</keyword>
<keyword evidence="4" id="KW-1185">Reference proteome</keyword>
<sequence length="119" mass="14202">MSTKRVGDIGEELAVKFLEEKGYIILDRNYRSRFGEIDIIAKYKDYYIFIEVKTRRFISYGRPAEAINSVKINRIMKTVNFYLSHKKIHDCNMRIDAIEIFIKNSKDIQINHIENIVYF</sequence>
<proteinExistence type="inferred from homology"/>
<evidence type="ECO:0000256" key="1">
    <source>
        <dbReference type="ARBA" id="ARBA00006738"/>
    </source>
</evidence>
<dbReference type="Proteomes" id="UP000184465">
    <property type="component" value="Unassembled WGS sequence"/>
</dbReference>
<keyword evidence="3" id="KW-0255">Endonuclease</keyword>
<dbReference type="RefSeq" id="WP_073149016.1">
    <property type="nucleotide sequence ID" value="NZ_FRAG01000017.1"/>
</dbReference>
<evidence type="ECO:0000313" key="3">
    <source>
        <dbReference type="EMBL" id="SHJ96174.1"/>
    </source>
</evidence>
<dbReference type="STRING" id="1121301.SAMN02745912_01766"/>
<dbReference type="InterPro" id="IPR011856">
    <property type="entry name" value="tRNA_endonuc-like_dom_sf"/>
</dbReference>
<dbReference type="GO" id="GO:0004519">
    <property type="term" value="F:endonuclease activity"/>
    <property type="evidence" value="ECO:0007669"/>
    <property type="project" value="UniProtKB-KW"/>
</dbReference>
<dbReference type="GO" id="GO:0003676">
    <property type="term" value="F:nucleic acid binding"/>
    <property type="evidence" value="ECO:0007669"/>
    <property type="project" value="InterPro"/>
</dbReference>
<evidence type="ECO:0000256" key="2">
    <source>
        <dbReference type="HAMAP-Rule" id="MF_00048"/>
    </source>
</evidence>
<dbReference type="Gene3D" id="3.40.1350.10">
    <property type="match status" value="1"/>
</dbReference>
<dbReference type="HAMAP" id="MF_00048">
    <property type="entry name" value="UPF0102"/>
    <property type="match status" value="1"/>
</dbReference>
<reference evidence="3 4" key="1">
    <citation type="submission" date="2016-11" db="EMBL/GenBank/DDBJ databases">
        <authorList>
            <person name="Jaros S."/>
            <person name="Januszkiewicz K."/>
            <person name="Wedrychowicz H."/>
        </authorList>
    </citation>
    <scope>NUCLEOTIDE SEQUENCE [LARGE SCALE GENOMIC DNA]</scope>
    <source>
        <strain evidence="3 4">DSM 15212</strain>
    </source>
</reference>